<sequence length="127" mass="14534">MAELFKNRTNTKGLHMHPSLAHMPMQQPIPLAAEEGTFSLTPQSMTDYLPQNFTFERVRRLIDPSTGWNGPEYWQQHALQMSMMEDCITAVELIGWDGEKLWRLLCQKLPVPDDPPTEAQGLAQRVV</sequence>
<organism evidence="1 2">
    <name type="scientific">Coniosporium uncinatum</name>
    <dbReference type="NCBI Taxonomy" id="93489"/>
    <lineage>
        <taxon>Eukaryota</taxon>
        <taxon>Fungi</taxon>
        <taxon>Dikarya</taxon>
        <taxon>Ascomycota</taxon>
        <taxon>Pezizomycotina</taxon>
        <taxon>Dothideomycetes</taxon>
        <taxon>Dothideomycetes incertae sedis</taxon>
        <taxon>Coniosporium</taxon>
    </lineage>
</organism>
<gene>
    <name evidence="1" type="ORF">LTS18_015166</name>
</gene>
<accession>A0ACC3CV74</accession>
<keyword evidence="2" id="KW-1185">Reference proteome</keyword>
<dbReference type="Proteomes" id="UP001186974">
    <property type="component" value="Unassembled WGS sequence"/>
</dbReference>
<evidence type="ECO:0000313" key="2">
    <source>
        <dbReference type="Proteomes" id="UP001186974"/>
    </source>
</evidence>
<name>A0ACC3CV74_9PEZI</name>
<dbReference type="EMBL" id="JAWDJW010011332">
    <property type="protein sequence ID" value="KAK3044878.1"/>
    <property type="molecule type" value="Genomic_DNA"/>
</dbReference>
<evidence type="ECO:0000313" key="1">
    <source>
        <dbReference type="EMBL" id="KAK3044878.1"/>
    </source>
</evidence>
<protein>
    <submittedName>
        <fullName evidence="1">Uncharacterized protein</fullName>
    </submittedName>
</protein>
<proteinExistence type="predicted"/>
<comment type="caution">
    <text evidence="1">The sequence shown here is derived from an EMBL/GenBank/DDBJ whole genome shotgun (WGS) entry which is preliminary data.</text>
</comment>
<reference evidence="1" key="1">
    <citation type="submission" date="2024-09" db="EMBL/GenBank/DDBJ databases">
        <title>Black Yeasts Isolated from many extreme environments.</title>
        <authorList>
            <person name="Coleine C."/>
            <person name="Stajich J.E."/>
            <person name="Selbmann L."/>
        </authorList>
    </citation>
    <scope>NUCLEOTIDE SEQUENCE</scope>
    <source>
        <strain evidence="1">CCFEE 5737</strain>
    </source>
</reference>